<name>F0X6Y1_GROCL</name>
<dbReference type="InParanoid" id="F0X6Y1"/>
<dbReference type="RefSeq" id="XP_014175824.1">
    <property type="nucleotide sequence ID" value="XM_014320349.1"/>
</dbReference>
<accession>F0X6Y1</accession>
<evidence type="ECO:0000313" key="2">
    <source>
        <dbReference type="Proteomes" id="UP000007796"/>
    </source>
</evidence>
<dbReference type="HOGENOM" id="CLU_2109309_0_0_1"/>
<gene>
    <name evidence="1" type="ORF">CMQ_6663</name>
</gene>
<organism evidence="2">
    <name type="scientific">Grosmannia clavigera (strain kw1407 / UAMH 11150)</name>
    <name type="common">Blue stain fungus</name>
    <name type="synonym">Graphiocladiella clavigera</name>
    <dbReference type="NCBI Taxonomy" id="655863"/>
    <lineage>
        <taxon>Eukaryota</taxon>
        <taxon>Fungi</taxon>
        <taxon>Dikarya</taxon>
        <taxon>Ascomycota</taxon>
        <taxon>Pezizomycotina</taxon>
        <taxon>Sordariomycetes</taxon>
        <taxon>Sordariomycetidae</taxon>
        <taxon>Ophiostomatales</taxon>
        <taxon>Ophiostomataceae</taxon>
        <taxon>Leptographium</taxon>
    </lineage>
</organism>
<dbReference type="Proteomes" id="UP000007796">
    <property type="component" value="Unassembled WGS sequence"/>
</dbReference>
<evidence type="ECO:0000313" key="1">
    <source>
        <dbReference type="EMBL" id="EFX06342.1"/>
    </source>
</evidence>
<dbReference type="EMBL" id="GL629729">
    <property type="protein sequence ID" value="EFX06342.1"/>
    <property type="molecule type" value="Genomic_DNA"/>
</dbReference>
<sequence>MSEDHVETPLAHVGGWALDVPLIAPLVIDFQDDILSDTLPDCLDTGLAMTHANERQLQQQPHNDGDVADTPLDGAEDNVAVRILNTADQGSAAERAKFYRERAILCLGGLASKLV</sequence>
<protein>
    <submittedName>
        <fullName evidence="1">Uncharacterized protein</fullName>
    </submittedName>
</protein>
<reference evidence="1 2" key="1">
    <citation type="journal article" date="2011" name="Proc. Natl. Acad. Sci. U.S.A.">
        <title>Genome and transcriptome analyses of the mountain pine beetle-fungal symbiont Grosmannia clavigera, a lodgepole pine pathogen.</title>
        <authorList>
            <person name="DiGuistini S."/>
            <person name="Wang Y."/>
            <person name="Liao N.Y."/>
            <person name="Taylor G."/>
            <person name="Tanguay P."/>
            <person name="Feau N."/>
            <person name="Henrissat B."/>
            <person name="Chan S.K."/>
            <person name="Hesse-Orce U."/>
            <person name="Alamouti S.M."/>
            <person name="Tsui C.K.M."/>
            <person name="Docking R.T."/>
            <person name="Levasseur A."/>
            <person name="Haridas S."/>
            <person name="Robertson G."/>
            <person name="Birol I."/>
            <person name="Holt R.A."/>
            <person name="Marra M.A."/>
            <person name="Hamelin R.C."/>
            <person name="Hirst M."/>
            <person name="Jones S.J.M."/>
            <person name="Bohlmann J."/>
            <person name="Breuil C."/>
        </authorList>
    </citation>
    <scope>NUCLEOTIDE SEQUENCE [LARGE SCALE GENOMIC DNA]</scope>
    <source>
        <strain evidence="2">kw1407 / UAMH 11150</strain>
    </source>
</reference>
<dbReference type="GeneID" id="25980121"/>
<proteinExistence type="predicted"/>
<dbReference type="AlphaFoldDB" id="F0X6Y1"/>
<keyword evidence="2" id="KW-1185">Reference proteome</keyword>